<dbReference type="EMBL" id="QURB01000001">
    <property type="protein sequence ID" value="RFC55705.1"/>
    <property type="molecule type" value="Genomic_DNA"/>
</dbReference>
<dbReference type="InterPro" id="IPR041682">
    <property type="entry name" value="AAA_14"/>
</dbReference>
<comment type="caution">
    <text evidence="3">The sequence shown here is derived from an EMBL/GenBank/DDBJ whole genome shotgun (WGS) entry which is preliminary data.</text>
</comment>
<dbReference type="PANTHER" id="PTHR33295:SF7">
    <property type="entry name" value="ATPASE"/>
    <property type="match status" value="1"/>
</dbReference>
<organism evidence="3 4">
    <name type="scientific">Brumimicrobium aurantiacum</name>
    <dbReference type="NCBI Taxonomy" id="1737063"/>
    <lineage>
        <taxon>Bacteria</taxon>
        <taxon>Pseudomonadati</taxon>
        <taxon>Bacteroidota</taxon>
        <taxon>Flavobacteriia</taxon>
        <taxon>Flavobacteriales</taxon>
        <taxon>Crocinitomicaceae</taxon>
        <taxon>Brumimicrobium</taxon>
    </lineage>
</organism>
<dbReference type="OrthoDB" id="9801840at2"/>
<dbReference type="InterPro" id="IPR027417">
    <property type="entry name" value="P-loop_NTPase"/>
</dbReference>
<dbReference type="InterPro" id="IPR025420">
    <property type="entry name" value="DUF4143"/>
</dbReference>
<evidence type="ECO:0000259" key="1">
    <source>
        <dbReference type="Pfam" id="PF13173"/>
    </source>
</evidence>
<feature type="domain" description="AAA" evidence="1">
    <location>
        <begin position="19"/>
        <end position="152"/>
    </location>
</feature>
<protein>
    <submittedName>
        <fullName evidence="3">DUF4143 domain-containing protein</fullName>
    </submittedName>
</protein>
<evidence type="ECO:0000313" key="3">
    <source>
        <dbReference type="EMBL" id="RFC55705.1"/>
    </source>
</evidence>
<reference evidence="3 4" key="1">
    <citation type="submission" date="2018-08" db="EMBL/GenBank/DDBJ databases">
        <title>The draft genome squence of Brumimicrobium sp. N62.</title>
        <authorList>
            <person name="Du Z.-J."/>
            <person name="Luo H.-R."/>
        </authorList>
    </citation>
    <scope>NUCLEOTIDE SEQUENCE [LARGE SCALE GENOMIC DNA]</scope>
    <source>
        <strain evidence="3 4">N62</strain>
    </source>
</reference>
<gene>
    <name evidence="3" type="ORF">DXU93_01865</name>
</gene>
<accession>A0A3E1F1L8</accession>
<evidence type="ECO:0000313" key="4">
    <source>
        <dbReference type="Proteomes" id="UP000257127"/>
    </source>
</evidence>
<sequence length="562" mass="65640">MFYRRMIKELENWRTNSFRKPLVIRGARQVGKTTLVHEFGKQFKQYIYLNLESAQDRLYFKNFRDIHQLFAQILLQHRMKKELVNETLLFIDEIQEMPEAVNILRYFKEDLPELAVISAGSMLETLLGKNVTFPVGRVEYKVLRPVSFEEYLTALEEDQLLEEYAKLPIENYAHSSLLESFHTYALIGGMPEIIQHYREHKDITALGPLYDSLIQSYIQDAEKYAKSEHQLQLIRFCIHQTIKKAGSRTSLVGFGNSNYSSKEIGEVLRALEKTYLLHILYPVTGTTLPLEPDQKKTPRIQFLDSGLINYNLGLQKDIIGTQDLHSVYKGTLIEHLTGQELLAQKNLSLDKLHFWIRQKKQSDAEIDFLHVYNGKIIPIEVKPGAKGTLKSLQVFMDRSPLHFAIRLYAGEIKLDELKTKNGKPFHLLSLPYFLASQLDQYIEWLLDQIGEHPDTQFIVKESKEEYNVQKKVTKTWRIEELNKKHLKILISCKDSPQKGRELIENELGMSYQSINKRKYLNSLRELKLLEFTDKENEKSKEQRYRLTAKGRKFIASKEIATH</sequence>
<dbReference type="Pfam" id="PF13173">
    <property type="entry name" value="AAA_14"/>
    <property type="match status" value="1"/>
</dbReference>
<keyword evidence="4" id="KW-1185">Reference proteome</keyword>
<proteinExistence type="predicted"/>
<name>A0A3E1F1L8_9FLAO</name>
<feature type="domain" description="DUF4143" evidence="2">
    <location>
        <begin position="228"/>
        <end position="382"/>
    </location>
</feature>
<dbReference type="Proteomes" id="UP000257127">
    <property type="component" value="Unassembled WGS sequence"/>
</dbReference>
<dbReference type="Pfam" id="PF13635">
    <property type="entry name" value="DUF4143"/>
    <property type="match status" value="1"/>
</dbReference>
<dbReference type="SUPFAM" id="SSF52540">
    <property type="entry name" value="P-loop containing nucleoside triphosphate hydrolases"/>
    <property type="match status" value="1"/>
</dbReference>
<dbReference type="AlphaFoldDB" id="A0A3E1F1L8"/>
<dbReference type="PANTHER" id="PTHR33295">
    <property type="entry name" value="ATPASE"/>
    <property type="match status" value="1"/>
</dbReference>
<evidence type="ECO:0000259" key="2">
    <source>
        <dbReference type="Pfam" id="PF13635"/>
    </source>
</evidence>
<dbReference type="Gene3D" id="3.40.50.300">
    <property type="entry name" value="P-loop containing nucleotide triphosphate hydrolases"/>
    <property type="match status" value="1"/>
</dbReference>